<reference evidence="4" key="1">
    <citation type="submission" date="2021-04" db="EMBL/GenBank/DDBJ databases">
        <title>The genome sequence of Ideonella sp. 4Y11.</title>
        <authorList>
            <person name="Liu Y."/>
        </authorList>
    </citation>
    <scope>NUCLEOTIDE SEQUENCE</scope>
    <source>
        <strain evidence="4">4Y11</strain>
    </source>
</reference>
<proteinExistence type="predicted"/>
<dbReference type="CDD" id="cd04301">
    <property type="entry name" value="NAT_SF"/>
    <property type="match status" value="1"/>
</dbReference>
<dbReference type="EMBL" id="JAGQDE010000047">
    <property type="protein sequence ID" value="MBQ0961960.1"/>
    <property type="molecule type" value="Genomic_DNA"/>
</dbReference>
<dbReference type="PROSITE" id="PS51186">
    <property type="entry name" value="GNAT"/>
    <property type="match status" value="1"/>
</dbReference>
<dbReference type="InterPro" id="IPR050832">
    <property type="entry name" value="Bact_Acetyltransf"/>
</dbReference>
<protein>
    <submittedName>
        <fullName evidence="4">GNAT family N-acetyltransferase</fullName>
    </submittedName>
</protein>
<dbReference type="RefSeq" id="WP_210804640.1">
    <property type="nucleotide sequence ID" value="NZ_JAGQDE010000047.1"/>
</dbReference>
<keyword evidence="5" id="KW-1185">Reference proteome</keyword>
<dbReference type="Proteomes" id="UP000678374">
    <property type="component" value="Unassembled WGS sequence"/>
</dbReference>
<dbReference type="InterPro" id="IPR016181">
    <property type="entry name" value="Acyl_CoA_acyltransferase"/>
</dbReference>
<dbReference type="GO" id="GO:0016747">
    <property type="term" value="F:acyltransferase activity, transferring groups other than amino-acyl groups"/>
    <property type="evidence" value="ECO:0007669"/>
    <property type="project" value="InterPro"/>
</dbReference>
<evidence type="ECO:0000256" key="1">
    <source>
        <dbReference type="ARBA" id="ARBA00022679"/>
    </source>
</evidence>
<dbReference type="AlphaFoldDB" id="A0A940YZF4"/>
<dbReference type="PANTHER" id="PTHR43877">
    <property type="entry name" value="AMINOALKYLPHOSPHONATE N-ACETYLTRANSFERASE-RELATED-RELATED"/>
    <property type="match status" value="1"/>
</dbReference>
<gene>
    <name evidence="4" type="ORF">KAK06_23685</name>
</gene>
<name>A0A940YZF4_9BURK</name>
<evidence type="ECO:0000256" key="2">
    <source>
        <dbReference type="ARBA" id="ARBA00023315"/>
    </source>
</evidence>
<dbReference type="PANTHER" id="PTHR43877:SF2">
    <property type="entry name" value="AMINOALKYLPHOSPHONATE N-ACETYLTRANSFERASE-RELATED"/>
    <property type="match status" value="1"/>
</dbReference>
<accession>A0A940YZF4</accession>
<sequence length="191" mass="20605">MTTIRCLTPADASVFQALRLRGLAEDAAAFASSYEEECDRPIEAIEAQLAPKPDGAILGAFDGDTLLGVVGLQREGMRKLAHKGVLWGMYVAPPGRGAGIGRRLVEAALHHAWTQLQLAQVNLSALAGNEAALRLYRSLGFEVFGTERDSLRIGDRFHDEHHLVCRAPDALTRRSPGSLAPAVTSIPRTLK</sequence>
<evidence type="ECO:0000313" key="4">
    <source>
        <dbReference type="EMBL" id="MBQ0961960.1"/>
    </source>
</evidence>
<comment type="caution">
    <text evidence="4">The sequence shown here is derived from an EMBL/GenBank/DDBJ whole genome shotgun (WGS) entry which is preliminary data.</text>
</comment>
<evidence type="ECO:0000259" key="3">
    <source>
        <dbReference type="PROSITE" id="PS51186"/>
    </source>
</evidence>
<dbReference type="SUPFAM" id="SSF55729">
    <property type="entry name" value="Acyl-CoA N-acyltransferases (Nat)"/>
    <property type="match status" value="1"/>
</dbReference>
<keyword evidence="1" id="KW-0808">Transferase</keyword>
<evidence type="ECO:0000313" key="5">
    <source>
        <dbReference type="Proteomes" id="UP000678374"/>
    </source>
</evidence>
<organism evidence="4 5">
    <name type="scientific">Ideonella aquatica</name>
    <dbReference type="NCBI Taxonomy" id="2824119"/>
    <lineage>
        <taxon>Bacteria</taxon>
        <taxon>Pseudomonadati</taxon>
        <taxon>Pseudomonadota</taxon>
        <taxon>Betaproteobacteria</taxon>
        <taxon>Burkholderiales</taxon>
        <taxon>Sphaerotilaceae</taxon>
        <taxon>Ideonella</taxon>
    </lineage>
</organism>
<dbReference type="Pfam" id="PF00583">
    <property type="entry name" value="Acetyltransf_1"/>
    <property type="match status" value="1"/>
</dbReference>
<feature type="domain" description="N-acetyltransferase" evidence="3">
    <location>
        <begin position="2"/>
        <end position="170"/>
    </location>
</feature>
<dbReference type="Gene3D" id="3.40.630.30">
    <property type="match status" value="1"/>
</dbReference>
<keyword evidence="2" id="KW-0012">Acyltransferase</keyword>
<dbReference type="InterPro" id="IPR000182">
    <property type="entry name" value="GNAT_dom"/>
</dbReference>